<comment type="caution">
    <text evidence="1">The sequence shown here is derived from an EMBL/GenBank/DDBJ whole genome shotgun (WGS) entry which is preliminary data.</text>
</comment>
<organism evidence="1 2">
    <name type="scientific">Niastella vici</name>
    <dbReference type="NCBI Taxonomy" id="1703345"/>
    <lineage>
        <taxon>Bacteria</taxon>
        <taxon>Pseudomonadati</taxon>
        <taxon>Bacteroidota</taxon>
        <taxon>Chitinophagia</taxon>
        <taxon>Chitinophagales</taxon>
        <taxon>Chitinophagaceae</taxon>
        <taxon>Niastella</taxon>
    </lineage>
</organism>
<evidence type="ECO:0000313" key="2">
    <source>
        <dbReference type="Proteomes" id="UP000192796"/>
    </source>
</evidence>
<name>A0A1V9FUC9_9BACT</name>
<dbReference type="RefSeq" id="WP_081150041.1">
    <property type="nucleotide sequence ID" value="NZ_LVYD01000054.1"/>
</dbReference>
<dbReference type="Proteomes" id="UP000192796">
    <property type="component" value="Unassembled WGS sequence"/>
</dbReference>
<dbReference type="EMBL" id="LVYD01000054">
    <property type="protein sequence ID" value="OQP61954.1"/>
    <property type="molecule type" value="Genomic_DNA"/>
</dbReference>
<protein>
    <submittedName>
        <fullName evidence="1">Uncharacterized protein</fullName>
    </submittedName>
</protein>
<gene>
    <name evidence="1" type="ORF">A3860_30140</name>
</gene>
<dbReference type="OrthoDB" id="1272076at2"/>
<dbReference type="AlphaFoldDB" id="A0A1V9FUC9"/>
<keyword evidence="2" id="KW-1185">Reference proteome</keyword>
<reference evidence="1 2" key="1">
    <citation type="submission" date="2016-03" db="EMBL/GenBank/DDBJ databases">
        <title>Niastella vici sp. nov., isolated from farmland soil.</title>
        <authorList>
            <person name="Chen L."/>
            <person name="Wang D."/>
            <person name="Yang S."/>
            <person name="Wang G."/>
        </authorList>
    </citation>
    <scope>NUCLEOTIDE SEQUENCE [LARGE SCALE GENOMIC DNA]</scope>
    <source>
        <strain evidence="1 2">DJ57</strain>
    </source>
</reference>
<accession>A0A1V9FUC9</accession>
<sequence>MPRNLLLLICLLVGSICYSQQTRYKAYEAGLAHIAGKDNAMSEIQWVKSSAIIVMSKDRIYIYSDKDQAYRVISYNIYMLKDTRKNDTQLLTFQGNNPDSGKCIITFERSFDDKQPRQLRIFSGDKVYVYNVTT</sequence>
<evidence type="ECO:0000313" key="1">
    <source>
        <dbReference type="EMBL" id="OQP61954.1"/>
    </source>
</evidence>
<proteinExistence type="predicted"/>